<evidence type="ECO:0000313" key="3">
    <source>
        <dbReference type="Proteomes" id="UP001057520"/>
    </source>
</evidence>
<feature type="transmembrane region" description="Helical" evidence="1">
    <location>
        <begin position="108"/>
        <end position="128"/>
    </location>
</feature>
<feature type="transmembrane region" description="Helical" evidence="1">
    <location>
        <begin position="140"/>
        <end position="161"/>
    </location>
</feature>
<evidence type="ECO:0000256" key="1">
    <source>
        <dbReference type="SAM" id="Phobius"/>
    </source>
</evidence>
<dbReference type="Proteomes" id="UP001057520">
    <property type="component" value="Chromosome"/>
</dbReference>
<keyword evidence="1" id="KW-1133">Transmembrane helix</keyword>
<evidence type="ECO:0000313" key="2">
    <source>
        <dbReference type="EMBL" id="USQ94340.1"/>
    </source>
</evidence>
<protein>
    <submittedName>
        <fullName evidence="2">Uncharacterized protein</fullName>
    </submittedName>
</protein>
<reference evidence="2 3" key="1">
    <citation type="submission" date="2022-04" db="EMBL/GenBank/DDBJ databases">
        <title>Genome sequence of soybean root-associated Caulobacter segnis RL271.</title>
        <authorList>
            <person name="Longley R."/>
            <person name="Bonito G."/>
            <person name="Trigodet F."/>
            <person name="Crosson S."/>
            <person name="Fiebig A."/>
        </authorList>
    </citation>
    <scope>NUCLEOTIDE SEQUENCE [LARGE SCALE GENOMIC DNA]</scope>
    <source>
        <strain evidence="2 3">RL271</strain>
    </source>
</reference>
<proteinExistence type="predicted"/>
<sequence length="195" mass="21846">MTDDVKPTWVRWALFFAGAAGLSIIPFWLAFSHVLQHQALTVAMLIWALVYMSYVFVGSSRLKTCELGPVMKRYRRRMAVAMIAYFLVLMGSLSLLEDVKMSGPLLWLVAAAPAIPILAVLVTMGLYLKEEPDEFARAVHVEAMLWGLGAVLAVTTVWGFLSNARVIPAPPLFLVFPLFCLCWGVSQPLIRRRYQ</sequence>
<keyword evidence="3" id="KW-1185">Reference proteome</keyword>
<feature type="transmembrane region" description="Helical" evidence="1">
    <location>
        <begin position="37"/>
        <end position="57"/>
    </location>
</feature>
<name>A0ABY4ZNS3_9CAUL</name>
<feature type="transmembrane region" description="Helical" evidence="1">
    <location>
        <begin position="12"/>
        <end position="31"/>
    </location>
</feature>
<organism evidence="2 3">
    <name type="scientific">Caulobacter segnis</name>
    <dbReference type="NCBI Taxonomy" id="88688"/>
    <lineage>
        <taxon>Bacteria</taxon>
        <taxon>Pseudomonadati</taxon>
        <taxon>Pseudomonadota</taxon>
        <taxon>Alphaproteobacteria</taxon>
        <taxon>Caulobacterales</taxon>
        <taxon>Caulobacteraceae</taxon>
        <taxon>Caulobacter</taxon>
    </lineage>
</organism>
<keyword evidence="1" id="KW-0812">Transmembrane</keyword>
<feature type="transmembrane region" description="Helical" evidence="1">
    <location>
        <begin position="167"/>
        <end position="186"/>
    </location>
</feature>
<feature type="transmembrane region" description="Helical" evidence="1">
    <location>
        <begin position="78"/>
        <end position="96"/>
    </location>
</feature>
<dbReference type="EMBL" id="CP096040">
    <property type="protein sequence ID" value="USQ94340.1"/>
    <property type="molecule type" value="Genomic_DNA"/>
</dbReference>
<gene>
    <name evidence="2" type="ORF">MZV50_17325</name>
</gene>
<keyword evidence="1" id="KW-0472">Membrane</keyword>
<accession>A0ABY4ZNS3</accession>